<keyword evidence="4" id="KW-0819">tRNA processing</keyword>
<evidence type="ECO:0000256" key="5">
    <source>
        <dbReference type="ARBA" id="ARBA00023235"/>
    </source>
</evidence>
<protein>
    <recommendedName>
        <fullName evidence="3">tRNA pseudouridine(55) synthase</fullName>
        <ecNumber evidence="3">5.4.99.25</ecNumber>
    </recommendedName>
</protein>
<dbReference type="InterPro" id="IPR002501">
    <property type="entry name" value="PsdUridine_synth_N"/>
</dbReference>
<dbReference type="Gene3D" id="3.30.2350.10">
    <property type="entry name" value="Pseudouridine synthase"/>
    <property type="match status" value="1"/>
</dbReference>
<comment type="catalytic activity">
    <reaction evidence="1">
        <text>a uridine in mRNA = a pseudouridine in mRNA</text>
        <dbReference type="Rhea" id="RHEA:56644"/>
        <dbReference type="Rhea" id="RHEA-COMP:14658"/>
        <dbReference type="Rhea" id="RHEA-COMP:14659"/>
        <dbReference type="ChEBI" id="CHEBI:65314"/>
        <dbReference type="ChEBI" id="CHEBI:65315"/>
    </reaction>
</comment>
<dbReference type="EMBL" id="JAGMWT010000032">
    <property type="protein sequence ID" value="KAH7109462.1"/>
    <property type="molecule type" value="Genomic_DNA"/>
</dbReference>
<feature type="region of interest" description="Disordered" evidence="6">
    <location>
        <begin position="298"/>
        <end position="378"/>
    </location>
</feature>
<accession>A0A9P9CYX6</accession>
<dbReference type="PANTHER" id="PTHR13767">
    <property type="entry name" value="TRNA-PSEUDOURIDINE SYNTHASE"/>
    <property type="match status" value="1"/>
</dbReference>
<feature type="compositionally biased region" description="Basic and acidic residues" evidence="6">
    <location>
        <begin position="300"/>
        <end position="339"/>
    </location>
</feature>
<evidence type="ECO:0000259" key="7">
    <source>
        <dbReference type="Pfam" id="PF01509"/>
    </source>
</evidence>
<dbReference type="HAMAP" id="MF_01080">
    <property type="entry name" value="TruB_bact"/>
    <property type="match status" value="1"/>
</dbReference>
<evidence type="ECO:0000256" key="3">
    <source>
        <dbReference type="ARBA" id="ARBA00012787"/>
    </source>
</evidence>
<gene>
    <name evidence="8" type="ORF">B0J11DRAFT_236830</name>
</gene>
<dbReference type="GO" id="GO:0005634">
    <property type="term" value="C:nucleus"/>
    <property type="evidence" value="ECO:0007669"/>
    <property type="project" value="TreeGrafter"/>
</dbReference>
<dbReference type="InterPro" id="IPR014780">
    <property type="entry name" value="tRNA_psdUridine_synth_TruB"/>
</dbReference>
<proteinExistence type="inferred from homology"/>
<dbReference type="GO" id="GO:0003723">
    <property type="term" value="F:RNA binding"/>
    <property type="evidence" value="ECO:0007669"/>
    <property type="project" value="InterPro"/>
</dbReference>
<keyword evidence="5" id="KW-0413">Isomerase</keyword>
<dbReference type="EC" id="5.4.99.25" evidence="3"/>
<comment type="similarity">
    <text evidence="2">Belongs to the pseudouridine synthase TruB family.</text>
</comment>
<dbReference type="SUPFAM" id="SSF55120">
    <property type="entry name" value="Pseudouridine synthase"/>
    <property type="match status" value="1"/>
</dbReference>
<evidence type="ECO:0000256" key="6">
    <source>
        <dbReference type="SAM" id="MobiDB-lite"/>
    </source>
</evidence>
<name>A0A9P9CYX6_9PLEO</name>
<comment type="caution">
    <text evidence="8">The sequence shown here is derived from an EMBL/GenBank/DDBJ whole genome shotgun (WGS) entry which is preliminary data.</text>
</comment>
<dbReference type="PANTHER" id="PTHR13767:SF2">
    <property type="entry name" value="PSEUDOURIDYLATE SYNTHASE TRUB1"/>
    <property type="match status" value="1"/>
</dbReference>
<dbReference type="InterPro" id="IPR020103">
    <property type="entry name" value="PsdUridine_synth_cat_dom_sf"/>
</dbReference>
<organism evidence="8 9">
    <name type="scientific">Dendryphion nanum</name>
    <dbReference type="NCBI Taxonomy" id="256645"/>
    <lineage>
        <taxon>Eukaryota</taxon>
        <taxon>Fungi</taxon>
        <taxon>Dikarya</taxon>
        <taxon>Ascomycota</taxon>
        <taxon>Pezizomycotina</taxon>
        <taxon>Dothideomycetes</taxon>
        <taxon>Pleosporomycetidae</taxon>
        <taxon>Pleosporales</taxon>
        <taxon>Torulaceae</taxon>
        <taxon>Dendryphion</taxon>
    </lineage>
</organism>
<dbReference type="GO" id="GO:0006400">
    <property type="term" value="P:tRNA modification"/>
    <property type="evidence" value="ECO:0007669"/>
    <property type="project" value="TreeGrafter"/>
</dbReference>
<evidence type="ECO:0000313" key="9">
    <source>
        <dbReference type="Proteomes" id="UP000700596"/>
    </source>
</evidence>
<dbReference type="Pfam" id="PF01509">
    <property type="entry name" value="TruB_N"/>
    <property type="match status" value="1"/>
</dbReference>
<feature type="compositionally biased region" description="Polar residues" evidence="6">
    <location>
        <begin position="356"/>
        <end position="378"/>
    </location>
</feature>
<evidence type="ECO:0000256" key="4">
    <source>
        <dbReference type="ARBA" id="ARBA00022694"/>
    </source>
</evidence>
<evidence type="ECO:0000313" key="8">
    <source>
        <dbReference type="EMBL" id="KAH7109462.1"/>
    </source>
</evidence>
<keyword evidence="9" id="KW-1185">Reference proteome</keyword>
<feature type="domain" description="Pseudouridine synthase II N-terminal" evidence="7">
    <location>
        <begin position="64"/>
        <end position="193"/>
    </location>
</feature>
<dbReference type="GO" id="GO:0160148">
    <property type="term" value="F:tRNA pseudouridine(55) synthase activity"/>
    <property type="evidence" value="ECO:0007669"/>
    <property type="project" value="UniProtKB-EC"/>
</dbReference>
<reference evidence="8" key="1">
    <citation type="journal article" date="2021" name="Nat. Commun.">
        <title>Genetic determinants of endophytism in the Arabidopsis root mycobiome.</title>
        <authorList>
            <person name="Mesny F."/>
            <person name="Miyauchi S."/>
            <person name="Thiergart T."/>
            <person name="Pickel B."/>
            <person name="Atanasova L."/>
            <person name="Karlsson M."/>
            <person name="Huettel B."/>
            <person name="Barry K.W."/>
            <person name="Haridas S."/>
            <person name="Chen C."/>
            <person name="Bauer D."/>
            <person name="Andreopoulos W."/>
            <person name="Pangilinan J."/>
            <person name="LaButti K."/>
            <person name="Riley R."/>
            <person name="Lipzen A."/>
            <person name="Clum A."/>
            <person name="Drula E."/>
            <person name="Henrissat B."/>
            <person name="Kohler A."/>
            <person name="Grigoriev I.V."/>
            <person name="Martin F.M."/>
            <person name="Hacquard S."/>
        </authorList>
    </citation>
    <scope>NUCLEOTIDE SEQUENCE</scope>
    <source>
        <strain evidence="8">MPI-CAGE-CH-0243</strain>
    </source>
</reference>
<sequence length="378" mass="41765">MDQHGKLEEEEVLEGIFAVAKPAHVSSADVLQKLQITFASSNLFAPLLRSQPKRTSKGEDQVFRLGHGGTLDPLAAGVLIVGIGRGTKQLNKYLACTKTYDTVVLFGASTDSYDCTGAVTERVDCKHVTRELVEAALGKFRGTIMQTPPIYSALKINGIKACEYVREGKELPRQLESREMHVHECTLLEWYEPGQHDIPYPNENIPASAPAVLSRLTVSSGFYVRSFAHDLGIACGSRSHMTSLRRTRQDIFTAVEKPLETTDLVSALTFADLDAGEQVWGAKLGPQLVSWVKANPLRTGHVDGRNRETKDSLETEKGSKPRQRFRGEWVAETKEERIKQQGGKYKGKWNRRKQEPNSMTTISSSSADVANLAPSTNP</sequence>
<dbReference type="OrthoDB" id="9995526at2759"/>
<evidence type="ECO:0000256" key="2">
    <source>
        <dbReference type="ARBA" id="ARBA00008999"/>
    </source>
</evidence>
<dbReference type="AlphaFoldDB" id="A0A9P9CYX6"/>
<evidence type="ECO:0000256" key="1">
    <source>
        <dbReference type="ARBA" id="ARBA00001166"/>
    </source>
</evidence>
<dbReference type="GO" id="GO:1990481">
    <property type="term" value="P:mRNA pseudouridine synthesis"/>
    <property type="evidence" value="ECO:0007669"/>
    <property type="project" value="TreeGrafter"/>
</dbReference>
<dbReference type="Proteomes" id="UP000700596">
    <property type="component" value="Unassembled WGS sequence"/>
</dbReference>